<proteinExistence type="predicted"/>
<feature type="region of interest" description="Disordered" evidence="1">
    <location>
        <begin position="1"/>
        <end position="147"/>
    </location>
</feature>
<organism evidence="2">
    <name type="scientific">Craspedostauros australis</name>
    <dbReference type="NCBI Taxonomy" id="1486917"/>
    <lineage>
        <taxon>Eukaryota</taxon>
        <taxon>Sar</taxon>
        <taxon>Stramenopiles</taxon>
        <taxon>Ochrophyta</taxon>
        <taxon>Bacillariophyta</taxon>
        <taxon>Bacillariophyceae</taxon>
        <taxon>Bacillariophycidae</taxon>
        <taxon>Naviculales</taxon>
        <taxon>Naviculaceae</taxon>
        <taxon>Craspedostauros</taxon>
    </lineage>
</organism>
<reference evidence="2" key="1">
    <citation type="submission" date="2021-01" db="EMBL/GenBank/DDBJ databases">
        <authorList>
            <person name="Corre E."/>
            <person name="Pelletier E."/>
            <person name="Niang G."/>
            <person name="Scheremetjew M."/>
            <person name="Finn R."/>
            <person name="Kale V."/>
            <person name="Holt S."/>
            <person name="Cochrane G."/>
            <person name="Meng A."/>
            <person name="Brown T."/>
            <person name="Cohen L."/>
        </authorList>
    </citation>
    <scope>NUCLEOTIDE SEQUENCE</scope>
    <source>
        <strain evidence="2">CCMP3328</strain>
    </source>
</reference>
<evidence type="ECO:0000313" key="2">
    <source>
        <dbReference type="EMBL" id="CAD8332683.1"/>
    </source>
</evidence>
<feature type="compositionally biased region" description="Polar residues" evidence="1">
    <location>
        <begin position="10"/>
        <end position="41"/>
    </location>
</feature>
<feature type="compositionally biased region" description="Basic and acidic residues" evidence="1">
    <location>
        <begin position="128"/>
        <end position="141"/>
    </location>
</feature>
<sequence>MPTVTPITLHPSSQSANLWHGDSFNQGSTNSQAARTSAQNKTRTRRSAPAVASCRHAGGTLDTHHTNSSLGDSGDAVTERKYSHATTHSSTSADGPIPSHAVPIKQQKKQHHQSPETMDEPTPTQSSRQHDDELMHPRTECDQMPGRPTYSMDLSLHKTKGCLTMVNVIIMEHPADLIFSIVSDYVNHDKTFRTTLEARLLAHSASSYLGERVVADRNSGDNTEASRSENTPGAFQVGSKYYFKVHMGGKREYSFCPTITKLKVDSQKQRYELRSAYSISQCTCTSTHFVEQLADDPKSCRITCSSAIMPNNFVGKALLWFNWKRLERQSSEKFRLDIMDLCAEATNRTAMKDGA</sequence>
<feature type="compositionally biased region" description="Low complexity" evidence="1">
    <location>
        <begin position="84"/>
        <end position="93"/>
    </location>
</feature>
<evidence type="ECO:0000256" key="1">
    <source>
        <dbReference type="SAM" id="MobiDB-lite"/>
    </source>
</evidence>
<protein>
    <submittedName>
        <fullName evidence="2">Uncharacterized protein</fullName>
    </submittedName>
</protein>
<dbReference type="EMBL" id="HBEF01007669">
    <property type="protein sequence ID" value="CAD8332683.1"/>
    <property type="molecule type" value="Transcribed_RNA"/>
</dbReference>
<accession>A0A7R9ZK52</accession>
<gene>
    <name evidence="2" type="ORF">CAUS1442_LOCUS4784</name>
</gene>
<dbReference type="AlphaFoldDB" id="A0A7R9ZK52"/>
<name>A0A7R9ZK52_9STRA</name>